<dbReference type="KEGG" id="cvn:111120959"/>
<dbReference type="OrthoDB" id="9999810at2759"/>
<proteinExistence type="predicted"/>
<accession>A0A8B8CTH1</accession>
<reference evidence="2" key="1">
    <citation type="submission" date="2025-08" db="UniProtKB">
        <authorList>
            <consortium name="RefSeq"/>
        </authorList>
    </citation>
    <scope>IDENTIFICATION</scope>
    <source>
        <tissue evidence="2">Whole sample</tissue>
    </source>
</reference>
<organism evidence="1 2">
    <name type="scientific">Crassostrea virginica</name>
    <name type="common">Eastern oyster</name>
    <dbReference type="NCBI Taxonomy" id="6565"/>
    <lineage>
        <taxon>Eukaryota</taxon>
        <taxon>Metazoa</taxon>
        <taxon>Spiralia</taxon>
        <taxon>Lophotrochozoa</taxon>
        <taxon>Mollusca</taxon>
        <taxon>Bivalvia</taxon>
        <taxon>Autobranchia</taxon>
        <taxon>Pteriomorphia</taxon>
        <taxon>Ostreida</taxon>
        <taxon>Ostreoidea</taxon>
        <taxon>Ostreidae</taxon>
        <taxon>Crassostrea</taxon>
    </lineage>
</organism>
<dbReference type="AlphaFoldDB" id="A0A8B8CTH1"/>
<keyword evidence="1" id="KW-1185">Reference proteome</keyword>
<evidence type="ECO:0000313" key="2">
    <source>
        <dbReference type="RefSeq" id="XP_022317731.1"/>
    </source>
</evidence>
<dbReference type="RefSeq" id="XP_022317731.1">
    <property type="nucleotide sequence ID" value="XM_022462023.1"/>
</dbReference>
<evidence type="ECO:0000313" key="1">
    <source>
        <dbReference type="Proteomes" id="UP000694844"/>
    </source>
</evidence>
<dbReference type="Proteomes" id="UP000694844">
    <property type="component" value="Chromosome 2"/>
</dbReference>
<name>A0A8B8CTH1_CRAVI</name>
<gene>
    <name evidence="2" type="primary">LOC111120959</name>
</gene>
<dbReference type="GeneID" id="111120959"/>
<sequence length="257" mass="29652">MGTGASSSVPEGVNANPRVVYTDRLSKRDRKQYKLDTPVLVDIEHGSVRYRYGSYEGEPVDKARRIERPFHGDDKVNKQNYFYHARLNDFSEKSNSSLEDQHKFHIVTQGPARAKDKKLYYVYSVGWNKKPDGKRMLPTTSKEEGRDYAWPQIRKPNEVYYNLVFSEGGVESSEDLTSEDRLQHNLSSTANRQNIELQLSDEDTVKEVRKFLAAKILKSASDIHVCFEKQELREQDVIGDLRQEEKTATFSVNLQLI</sequence>
<protein>
    <submittedName>
        <fullName evidence="2">Uncharacterized protein LOC111120959</fullName>
    </submittedName>
</protein>